<proteinExistence type="predicted"/>
<sequence>MQKKYATLLPSWQLRTRAALNIVKAELLGPEHDPQFHQASLVSEVLLEKFHAIGRGTWTSWWDCKHRMQPQHLPVLDRVVNERFGKRNGAMTALIDGTAFDSAIHQHFAAIDAAGYCAGATEEEWLEERERHSMRVLTELHQQWRPGPSGELRIFSEPAKHGRLKHRVLVSSEARLAYDVFAPASVASFLYRMAFDQRCMADFMLPTWALDLVSSTLALWGLVYCMRHEFFMSPTFRYYRNLVGGLLSLFFDDEDKFSLEQVAHNFDENELFDETPGAFDYLLEARALYKGLLDELGIDRMAINEIRNVSSERWPTTFGKS</sequence>
<organism evidence="1 2">
    <name type="scientific">Dyella agri</name>
    <dbReference type="NCBI Taxonomy" id="1926869"/>
    <lineage>
        <taxon>Bacteria</taxon>
        <taxon>Pseudomonadati</taxon>
        <taxon>Pseudomonadota</taxon>
        <taxon>Gammaproteobacteria</taxon>
        <taxon>Lysobacterales</taxon>
        <taxon>Rhodanobacteraceae</taxon>
        <taxon>Dyella</taxon>
    </lineage>
</organism>
<reference evidence="1 2" key="1">
    <citation type="submission" date="2020-10" db="EMBL/GenBank/DDBJ databases">
        <title>Phylogeny of dyella-like bacteria.</title>
        <authorList>
            <person name="Fu J."/>
        </authorList>
    </citation>
    <scope>NUCLEOTIDE SEQUENCE [LARGE SCALE GENOMIC DNA]</scope>
    <source>
        <strain evidence="1 2">DKC-1</strain>
    </source>
</reference>
<comment type="caution">
    <text evidence="1">The sequence shown here is derived from an EMBL/GenBank/DDBJ whole genome shotgun (WGS) entry which is preliminary data.</text>
</comment>
<evidence type="ECO:0000313" key="1">
    <source>
        <dbReference type="EMBL" id="MFK2931889.1"/>
    </source>
</evidence>
<accession>A0ABW8KMM1</accession>
<name>A0ABW8KMM1_9GAMM</name>
<dbReference type="RefSeq" id="WP_404540962.1">
    <property type="nucleotide sequence ID" value="NZ_JADIKL010000008.1"/>
</dbReference>
<gene>
    <name evidence="1" type="ORF">ISP14_13915</name>
</gene>
<evidence type="ECO:0000313" key="2">
    <source>
        <dbReference type="Proteomes" id="UP001620397"/>
    </source>
</evidence>
<keyword evidence="2" id="KW-1185">Reference proteome</keyword>
<dbReference type="EMBL" id="JADIKL010000008">
    <property type="protein sequence ID" value="MFK2931889.1"/>
    <property type="molecule type" value="Genomic_DNA"/>
</dbReference>
<dbReference type="Proteomes" id="UP001620397">
    <property type="component" value="Unassembled WGS sequence"/>
</dbReference>
<protein>
    <submittedName>
        <fullName evidence="1">Uncharacterized protein</fullName>
    </submittedName>
</protein>